<name>A0AAD4UY67_PRUDU</name>
<protein>
    <submittedName>
        <fullName evidence="1">Uncharacterized protein</fullName>
    </submittedName>
</protein>
<sequence length="103" mass="11485">MVRATSIPRRSLLQFCRAPGALLDPFGGETKENFELEVWVASDEPPSENTIFRPAQGGPGVEVGWKRRKLIRGITQLLKVDNALNLECDIASLLAYSTNHENY</sequence>
<evidence type="ECO:0000313" key="2">
    <source>
        <dbReference type="Proteomes" id="UP001054821"/>
    </source>
</evidence>
<evidence type="ECO:0000313" key="1">
    <source>
        <dbReference type="EMBL" id="KAI5314473.1"/>
    </source>
</evidence>
<organism evidence="1 2">
    <name type="scientific">Prunus dulcis</name>
    <name type="common">Almond</name>
    <name type="synonym">Amygdalus dulcis</name>
    <dbReference type="NCBI Taxonomy" id="3755"/>
    <lineage>
        <taxon>Eukaryota</taxon>
        <taxon>Viridiplantae</taxon>
        <taxon>Streptophyta</taxon>
        <taxon>Embryophyta</taxon>
        <taxon>Tracheophyta</taxon>
        <taxon>Spermatophyta</taxon>
        <taxon>Magnoliopsida</taxon>
        <taxon>eudicotyledons</taxon>
        <taxon>Gunneridae</taxon>
        <taxon>Pentapetalae</taxon>
        <taxon>rosids</taxon>
        <taxon>fabids</taxon>
        <taxon>Rosales</taxon>
        <taxon>Rosaceae</taxon>
        <taxon>Amygdaloideae</taxon>
        <taxon>Amygdaleae</taxon>
        <taxon>Prunus</taxon>
    </lineage>
</organism>
<accession>A0AAD4UY67</accession>
<dbReference type="EMBL" id="JAJFAZ020000008">
    <property type="protein sequence ID" value="KAI5314473.1"/>
    <property type="molecule type" value="Genomic_DNA"/>
</dbReference>
<comment type="caution">
    <text evidence="1">The sequence shown here is derived from an EMBL/GenBank/DDBJ whole genome shotgun (WGS) entry which is preliminary data.</text>
</comment>
<gene>
    <name evidence="1" type="ORF">L3X38_043649</name>
</gene>
<proteinExistence type="predicted"/>
<dbReference type="AlphaFoldDB" id="A0AAD4UY67"/>
<dbReference type="Proteomes" id="UP001054821">
    <property type="component" value="Chromosome 8"/>
</dbReference>
<reference evidence="1 2" key="1">
    <citation type="journal article" date="2022" name="G3 (Bethesda)">
        <title>Whole-genome sequence and methylome profiling of the almond [Prunus dulcis (Mill.) D.A. Webb] cultivar 'Nonpareil'.</title>
        <authorList>
            <person name="D'Amico-Willman K.M."/>
            <person name="Ouma W.Z."/>
            <person name="Meulia T."/>
            <person name="Sideli G.M."/>
            <person name="Gradziel T.M."/>
            <person name="Fresnedo-Ramirez J."/>
        </authorList>
    </citation>
    <scope>NUCLEOTIDE SEQUENCE [LARGE SCALE GENOMIC DNA]</scope>
    <source>
        <strain evidence="1">Clone GOH B32 T37-40</strain>
    </source>
</reference>
<keyword evidence="2" id="KW-1185">Reference proteome</keyword>